<keyword evidence="5" id="KW-1185">Reference proteome</keyword>
<dbReference type="SUPFAM" id="SSF51430">
    <property type="entry name" value="NAD(P)-linked oxidoreductase"/>
    <property type="match status" value="1"/>
</dbReference>
<feature type="compositionally biased region" description="Polar residues" evidence="2">
    <location>
        <begin position="1"/>
        <end position="10"/>
    </location>
</feature>
<evidence type="ECO:0000256" key="2">
    <source>
        <dbReference type="SAM" id="MobiDB-lite"/>
    </source>
</evidence>
<organism evidence="4 5">
    <name type="scientific">Streptomyces bikiniensis</name>
    <dbReference type="NCBI Taxonomy" id="1896"/>
    <lineage>
        <taxon>Bacteria</taxon>
        <taxon>Bacillati</taxon>
        <taxon>Actinomycetota</taxon>
        <taxon>Actinomycetes</taxon>
        <taxon>Kitasatosporales</taxon>
        <taxon>Streptomycetaceae</taxon>
        <taxon>Streptomyces</taxon>
    </lineage>
</organism>
<dbReference type="EMBL" id="JBITYT010000002">
    <property type="protein sequence ID" value="MFI9118631.1"/>
    <property type="molecule type" value="Genomic_DNA"/>
</dbReference>
<dbReference type="Proteomes" id="UP001614391">
    <property type="component" value="Unassembled WGS sequence"/>
</dbReference>
<feature type="region of interest" description="Disordered" evidence="2">
    <location>
        <begin position="1"/>
        <end position="22"/>
    </location>
</feature>
<evidence type="ECO:0000313" key="4">
    <source>
        <dbReference type="EMBL" id="MFI9118631.1"/>
    </source>
</evidence>
<protein>
    <submittedName>
        <fullName evidence="4">Aldo/keto reductase</fullName>
    </submittedName>
</protein>
<dbReference type="PANTHER" id="PTHR43625">
    <property type="entry name" value="AFLATOXIN B1 ALDEHYDE REDUCTASE"/>
    <property type="match status" value="1"/>
</dbReference>
<reference evidence="4 5" key="1">
    <citation type="submission" date="2024-10" db="EMBL/GenBank/DDBJ databases">
        <title>The Natural Products Discovery Center: Release of the First 8490 Sequenced Strains for Exploring Actinobacteria Biosynthetic Diversity.</title>
        <authorList>
            <person name="Kalkreuter E."/>
            <person name="Kautsar S.A."/>
            <person name="Yang D."/>
            <person name="Bader C.D."/>
            <person name="Teijaro C.N."/>
            <person name="Fluegel L."/>
            <person name="Davis C.M."/>
            <person name="Simpson J.R."/>
            <person name="Lauterbach L."/>
            <person name="Steele A.D."/>
            <person name="Gui C."/>
            <person name="Meng S."/>
            <person name="Li G."/>
            <person name="Viehrig K."/>
            <person name="Ye F."/>
            <person name="Su P."/>
            <person name="Kiefer A.F."/>
            <person name="Nichols A."/>
            <person name="Cepeda A.J."/>
            <person name="Yan W."/>
            <person name="Fan B."/>
            <person name="Jiang Y."/>
            <person name="Adhikari A."/>
            <person name="Zheng C.-J."/>
            <person name="Schuster L."/>
            <person name="Cowan T.M."/>
            <person name="Smanski M.J."/>
            <person name="Chevrette M.G."/>
            <person name="De Carvalho L.P.S."/>
            <person name="Shen B."/>
        </authorList>
    </citation>
    <scope>NUCLEOTIDE SEQUENCE [LARGE SCALE GENOMIC DNA]</scope>
    <source>
        <strain evidence="4 5">NPDC053346</strain>
    </source>
</reference>
<feature type="domain" description="NADP-dependent oxidoreductase" evidence="3">
    <location>
        <begin position="29"/>
        <end position="328"/>
    </location>
</feature>
<evidence type="ECO:0000313" key="5">
    <source>
        <dbReference type="Proteomes" id="UP001614391"/>
    </source>
</evidence>
<accession>A0ABW8CM58</accession>
<dbReference type="InterPro" id="IPR036812">
    <property type="entry name" value="NAD(P)_OxRdtase_dom_sf"/>
</dbReference>
<keyword evidence="1" id="KW-0560">Oxidoreductase</keyword>
<proteinExistence type="predicted"/>
<evidence type="ECO:0000256" key="1">
    <source>
        <dbReference type="ARBA" id="ARBA00023002"/>
    </source>
</evidence>
<name>A0ABW8CM58_STRBI</name>
<dbReference type="InterPro" id="IPR050791">
    <property type="entry name" value="Aldo-Keto_reductase"/>
</dbReference>
<dbReference type="PANTHER" id="PTHR43625:SF40">
    <property type="entry name" value="ALDO-KETO REDUCTASE YAKC [NADP(+)]"/>
    <property type="match status" value="1"/>
</dbReference>
<dbReference type="InterPro" id="IPR023210">
    <property type="entry name" value="NADP_OxRdtase_dom"/>
</dbReference>
<dbReference type="RefSeq" id="WP_399610821.1">
    <property type="nucleotide sequence ID" value="NZ_JBITYT010000002.1"/>
</dbReference>
<dbReference type="Gene3D" id="3.20.20.100">
    <property type="entry name" value="NADP-dependent oxidoreductase domain"/>
    <property type="match status" value="1"/>
</dbReference>
<sequence length="352" mass="37212">MTTTPSTTPASGRIPTRRLGATGPRVSALGLGCMGMSALYGESDRAESVATIHAALDAGVTLLDTGDFYGMGHNELLIAEALRTAPAGARERALTSVKFGALRTVEGDFTGYDGRPAAVKNFAAYSLQRLGSDHIDVYRIARVDPDVPIEETVGAIAELVEAGHVRHVGLSEVGADTLRRAAAVTPISDLQIEYSLISRSIEEKILPTARELGIGITAYGVLSRGLISGHFTRDRELAPGDFRGMSPRFQGENLRRNLDLVDRLRALAEAKGASVAQIAVAWVLAQGERRGADVVPLVGARRRDRLAEALGALDVVLDDADLAAIEEAVPAGAAAGERYPAAQMAHLDSERS</sequence>
<comment type="caution">
    <text evidence="4">The sequence shown here is derived from an EMBL/GenBank/DDBJ whole genome shotgun (WGS) entry which is preliminary data.</text>
</comment>
<dbReference type="Pfam" id="PF00248">
    <property type="entry name" value="Aldo_ket_red"/>
    <property type="match status" value="1"/>
</dbReference>
<evidence type="ECO:0000259" key="3">
    <source>
        <dbReference type="Pfam" id="PF00248"/>
    </source>
</evidence>
<gene>
    <name evidence="4" type="ORF">ACIGW0_04355</name>
</gene>